<proteinExistence type="predicted"/>
<dbReference type="EMBL" id="JH109152">
    <property type="protein sequence ID" value="EGW21252.1"/>
    <property type="molecule type" value="Genomic_DNA"/>
</dbReference>
<evidence type="ECO:0000313" key="3">
    <source>
        <dbReference type="Proteomes" id="UP000004664"/>
    </source>
</evidence>
<dbReference type="Proteomes" id="UP000004664">
    <property type="component" value="Unassembled WGS sequence"/>
</dbReference>
<dbReference type="AlphaFoldDB" id="G3ISP2"/>
<feature type="region of interest" description="Disordered" evidence="1">
    <location>
        <begin position="1"/>
        <end position="23"/>
    </location>
</feature>
<dbReference type="STRING" id="697282.Mettu_0009"/>
<gene>
    <name evidence="2" type="ORF">Mettu_0009</name>
</gene>
<organism evidence="2 3">
    <name type="scientific">Methylobacter tundripaludum (strain ATCC BAA-1195 / DSM 17260 / SV96)</name>
    <dbReference type="NCBI Taxonomy" id="697282"/>
    <lineage>
        <taxon>Bacteria</taxon>
        <taxon>Pseudomonadati</taxon>
        <taxon>Pseudomonadota</taxon>
        <taxon>Gammaproteobacteria</taxon>
        <taxon>Methylococcales</taxon>
        <taxon>Methylococcaceae</taxon>
        <taxon>Methylobacter</taxon>
    </lineage>
</organism>
<keyword evidence="3" id="KW-1185">Reference proteome</keyword>
<reference evidence="2 3" key="1">
    <citation type="submission" date="2011-06" db="EMBL/GenBank/DDBJ databases">
        <title>Genomic sequence of Methylobacter tundripaludum SV96.</title>
        <authorList>
            <consortium name="US DOE Joint Genome Institute"/>
            <person name="Lucas S."/>
            <person name="Han J."/>
            <person name="Lapidus A."/>
            <person name="Cheng J.-F."/>
            <person name="Goodwin L."/>
            <person name="Pitluck S."/>
            <person name="Held B."/>
            <person name="Detter J.C."/>
            <person name="Han C."/>
            <person name="Tapia R."/>
            <person name="Land M."/>
            <person name="Hauser L."/>
            <person name="Kyrpides N."/>
            <person name="Ivanova N."/>
            <person name="Ovchinnikova G."/>
            <person name="Pagani I."/>
            <person name="Klotz M.G."/>
            <person name="Dispirito A.A."/>
            <person name="Murrell J.C."/>
            <person name="Dunfield P."/>
            <person name="Kalyuzhnaya M.G."/>
            <person name="Svenning M."/>
            <person name="Trotsenko Y.A."/>
            <person name="Stein L.Y."/>
            <person name="Woyke T."/>
        </authorList>
    </citation>
    <scope>NUCLEOTIDE SEQUENCE [LARGE SCALE GENOMIC DNA]</scope>
    <source>
        <strain evidence="3">ATCC BAA-1195 / DSM 17260 / SV96</strain>
    </source>
</reference>
<protein>
    <submittedName>
        <fullName evidence="2">Uncharacterized protein</fullName>
    </submittedName>
</protein>
<accession>G3ISP2</accession>
<dbReference type="HOGENOM" id="CLU_3201970_0_0_6"/>
<evidence type="ECO:0000256" key="1">
    <source>
        <dbReference type="SAM" id="MobiDB-lite"/>
    </source>
</evidence>
<name>G3ISP2_METTV</name>
<sequence>MADIKHSTPPHPPQHQDRQPGLRSKTITWRLMPSAGVVSFYIMLE</sequence>
<evidence type="ECO:0000313" key="2">
    <source>
        <dbReference type="EMBL" id="EGW21252.1"/>
    </source>
</evidence>